<dbReference type="PANTHER" id="PTHR43141">
    <property type="entry name" value="CYTOCHROME BD2 SUBUNIT II"/>
    <property type="match status" value="1"/>
</dbReference>
<evidence type="ECO:0000256" key="2">
    <source>
        <dbReference type="ARBA" id="ARBA00022475"/>
    </source>
</evidence>
<reference evidence="7 8" key="1">
    <citation type="submission" date="2013-09" db="EMBL/GenBank/DDBJ databases">
        <title>Whole genome sequencing of Halarchaeum acidiphilum strain MH1-52-1.</title>
        <authorList>
            <person name="Shimane Y."/>
            <person name="Minegishi H."/>
            <person name="Nishi S."/>
            <person name="Echigo A."/>
            <person name="Shuto A."/>
            <person name="Konishi M."/>
            <person name="Ito T."/>
            <person name="Ohkuma M."/>
            <person name="Ohta Y."/>
            <person name="Nagano Y."/>
            <person name="Tsubouchi T."/>
            <person name="Mori K."/>
            <person name="Usui K."/>
            <person name="Kamekura M."/>
            <person name="Usami R."/>
            <person name="Takaki Y."/>
            <person name="Hatada Y."/>
        </authorList>
    </citation>
    <scope>NUCLEOTIDE SEQUENCE [LARGE SCALE GENOMIC DNA]</scope>
    <source>
        <strain evidence="7 8">JCM 16109</strain>
    </source>
</reference>
<keyword evidence="5 6" id="KW-0472">Membrane</keyword>
<evidence type="ECO:0000256" key="5">
    <source>
        <dbReference type="ARBA" id="ARBA00023136"/>
    </source>
</evidence>
<feature type="transmembrane region" description="Helical" evidence="6">
    <location>
        <begin position="17"/>
        <end position="45"/>
    </location>
</feature>
<feature type="transmembrane region" description="Helical" evidence="6">
    <location>
        <begin position="129"/>
        <end position="149"/>
    </location>
</feature>
<dbReference type="PANTHER" id="PTHR43141:SF4">
    <property type="entry name" value="CYTOCHROME BD2 SUBUNIT II"/>
    <property type="match status" value="1"/>
</dbReference>
<dbReference type="NCBIfam" id="TIGR00203">
    <property type="entry name" value="cydB"/>
    <property type="match status" value="1"/>
</dbReference>
<comment type="subcellular location">
    <subcellularLocation>
        <location evidence="1">Cell membrane</location>
        <topology evidence="1">Multi-pass membrane protein</topology>
    </subcellularLocation>
</comment>
<sequence length="330" mass="35082">MTDLAAGPLFGLPLADLWFALLFCLLGAFVLLDGFDFGVGALFALRHDEAEREHLLAVVGPFWDGNEVWLVVFGGALFAAFPTVYAAVFSRYYLLLFCVLALLILRGLAPEFREQREDDAWRRWWGRSFVAGSVGAPFCLGVFVADWTFGLDAILTVPGVLVGLALVALTIADGVAFVRLKVEGDLRETVRPYGERAAAAYLALVVVTLAYVVAALPRAAANLLTPLGIACVALSVLAGVGYALALRRGRDRAAFGAVALTVVALVALVARFMYPLVDPAAGTTVADAIVSTLPLNLMSIAAVILLPLVSGYFVLLYTSFSGSIESGEGY</sequence>
<feature type="transmembrane region" description="Helical" evidence="6">
    <location>
        <begin position="198"/>
        <end position="217"/>
    </location>
</feature>
<keyword evidence="4 6" id="KW-1133">Transmembrane helix</keyword>
<dbReference type="GO" id="GO:0005886">
    <property type="term" value="C:plasma membrane"/>
    <property type="evidence" value="ECO:0007669"/>
    <property type="project" value="UniProtKB-SubCell"/>
</dbReference>
<keyword evidence="8" id="KW-1185">Reference proteome</keyword>
<feature type="transmembrane region" description="Helical" evidence="6">
    <location>
        <begin position="294"/>
        <end position="317"/>
    </location>
</feature>
<protein>
    <submittedName>
        <fullName evidence="7">Cytochrome d ubiquinol oxidase subunit II</fullName>
    </submittedName>
</protein>
<comment type="caution">
    <text evidence="7">The sequence shown here is derived from an EMBL/GenBank/DDBJ whole genome shotgun (WGS) entry which is preliminary data.</text>
</comment>
<dbReference type="OrthoDB" id="205826at2157"/>
<keyword evidence="3 6" id="KW-0812">Transmembrane</keyword>
<evidence type="ECO:0000256" key="4">
    <source>
        <dbReference type="ARBA" id="ARBA00022989"/>
    </source>
</evidence>
<dbReference type="eggNOG" id="arCOG04791">
    <property type="taxonomic scope" value="Archaea"/>
</dbReference>
<dbReference type="GO" id="GO:0016682">
    <property type="term" value="F:oxidoreductase activity, acting on diphenols and related substances as donors, oxygen as acceptor"/>
    <property type="evidence" value="ECO:0007669"/>
    <property type="project" value="TreeGrafter"/>
</dbReference>
<dbReference type="RefSeq" id="WP_021779996.1">
    <property type="nucleotide sequence ID" value="NZ_BATA01000019.1"/>
</dbReference>
<proteinExistence type="predicted"/>
<feature type="transmembrane region" description="Helical" evidence="6">
    <location>
        <begin position="223"/>
        <end position="246"/>
    </location>
</feature>
<dbReference type="InterPro" id="IPR003317">
    <property type="entry name" value="Cyt-d_oxidase_su2"/>
</dbReference>
<dbReference type="Proteomes" id="UP000016986">
    <property type="component" value="Unassembled WGS sequence"/>
</dbReference>
<dbReference type="GO" id="GO:0070069">
    <property type="term" value="C:cytochrome complex"/>
    <property type="evidence" value="ECO:0007669"/>
    <property type="project" value="TreeGrafter"/>
</dbReference>
<feature type="transmembrane region" description="Helical" evidence="6">
    <location>
        <begin position="92"/>
        <end position="109"/>
    </location>
</feature>
<dbReference type="Pfam" id="PF02322">
    <property type="entry name" value="Cyt_bd_oxida_II"/>
    <property type="match status" value="1"/>
</dbReference>
<evidence type="ECO:0000256" key="1">
    <source>
        <dbReference type="ARBA" id="ARBA00004651"/>
    </source>
</evidence>
<accession>U3A3R5</accession>
<keyword evidence="2" id="KW-1003">Cell membrane</keyword>
<evidence type="ECO:0000313" key="8">
    <source>
        <dbReference type="Proteomes" id="UP000016986"/>
    </source>
</evidence>
<evidence type="ECO:0000256" key="3">
    <source>
        <dbReference type="ARBA" id="ARBA00022692"/>
    </source>
</evidence>
<feature type="transmembrane region" description="Helical" evidence="6">
    <location>
        <begin position="253"/>
        <end position="274"/>
    </location>
</feature>
<organism evidence="7 8">
    <name type="scientific">Halarchaeum acidiphilum MH1-52-1</name>
    <dbReference type="NCBI Taxonomy" id="1261545"/>
    <lineage>
        <taxon>Archaea</taxon>
        <taxon>Methanobacteriati</taxon>
        <taxon>Methanobacteriota</taxon>
        <taxon>Stenosarchaea group</taxon>
        <taxon>Halobacteria</taxon>
        <taxon>Halobacteriales</taxon>
        <taxon>Halobacteriaceae</taxon>
    </lineage>
</organism>
<name>U3A3R5_9EURY</name>
<dbReference type="EMBL" id="BATA01000019">
    <property type="protein sequence ID" value="GAD52284.1"/>
    <property type="molecule type" value="Genomic_DNA"/>
</dbReference>
<gene>
    <name evidence="7" type="ORF">MBEHAL_1044</name>
</gene>
<dbReference type="AlphaFoldDB" id="U3A3R5"/>
<evidence type="ECO:0000256" key="6">
    <source>
        <dbReference type="SAM" id="Phobius"/>
    </source>
</evidence>
<dbReference type="GO" id="GO:0009055">
    <property type="term" value="F:electron transfer activity"/>
    <property type="evidence" value="ECO:0007669"/>
    <property type="project" value="TreeGrafter"/>
</dbReference>
<feature type="transmembrane region" description="Helical" evidence="6">
    <location>
        <begin position="155"/>
        <end position="178"/>
    </location>
</feature>
<dbReference type="GO" id="GO:0019646">
    <property type="term" value="P:aerobic electron transport chain"/>
    <property type="evidence" value="ECO:0007669"/>
    <property type="project" value="TreeGrafter"/>
</dbReference>
<evidence type="ECO:0000313" key="7">
    <source>
        <dbReference type="EMBL" id="GAD52284.1"/>
    </source>
</evidence>
<feature type="transmembrane region" description="Helical" evidence="6">
    <location>
        <begin position="66"/>
        <end position="86"/>
    </location>
</feature>